<accession>A0A1I7Y968</accession>
<reference evidence="3" key="1">
    <citation type="submission" date="2016-11" db="UniProtKB">
        <authorList>
            <consortium name="WormBaseParasite"/>
        </authorList>
    </citation>
    <scope>IDENTIFICATION</scope>
</reference>
<evidence type="ECO:0000256" key="1">
    <source>
        <dbReference type="SAM" id="Phobius"/>
    </source>
</evidence>
<sequence length="131" mass="15055">MDSCHDMVVYALPEEGFKTFAKAEKADMVKNSKVVVFLLFCVLVTFANAFSMRGLHFVYERRPLIRGKIGLKMNPIPPTSFTVPRRKPEDSARIPYRLHQRTMAQPYALNTASNNLTYYSQFTGIETKERT</sequence>
<keyword evidence="2" id="KW-1185">Reference proteome</keyword>
<name>A0A1I7Y968_9BILA</name>
<feature type="transmembrane region" description="Helical" evidence="1">
    <location>
        <begin position="34"/>
        <end position="59"/>
    </location>
</feature>
<keyword evidence="1" id="KW-0812">Transmembrane</keyword>
<dbReference type="WBParaSite" id="L893_g13948.t1">
    <property type="protein sequence ID" value="L893_g13948.t1"/>
    <property type="gene ID" value="L893_g13948"/>
</dbReference>
<keyword evidence="1" id="KW-0472">Membrane</keyword>
<dbReference type="Proteomes" id="UP000095287">
    <property type="component" value="Unplaced"/>
</dbReference>
<protein>
    <submittedName>
        <fullName evidence="3">Uncharacterized protein</fullName>
    </submittedName>
</protein>
<proteinExistence type="predicted"/>
<keyword evidence="1" id="KW-1133">Transmembrane helix</keyword>
<organism evidence="2 3">
    <name type="scientific">Steinernema glaseri</name>
    <dbReference type="NCBI Taxonomy" id="37863"/>
    <lineage>
        <taxon>Eukaryota</taxon>
        <taxon>Metazoa</taxon>
        <taxon>Ecdysozoa</taxon>
        <taxon>Nematoda</taxon>
        <taxon>Chromadorea</taxon>
        <taxon>Rhabditida</taxon>
        <taxon>Tylenchina</taxon>
        <taxon>Panagrolaimomorpha</taxon>
        <taxon>Strongyloidoidea</taxon>
        <taxon>Steinernematidae</taxon>
        <taxon>Steinernema</taxon>
    </lineage>
</organism>
<evidence type="ECO:0000313" key="2">
    <source>
        <dbReference type="Proteomes" id="UP000095287"/>
    </source>
</evidence>
<evidence type="ECO:0000313" key="3">
    <source>
        <dbReference type="WBParaSite" id="L893_g13948.t1"/>
    </source>
</evidence>
<dbReference type="AlphaFoldDB" id="A0A1I7Y968"/>